<evidence type="ECO:0000256" key="1">
    <source>
        <dbReference type="SAM" id="MobiDB-lite"/>
    </source>
</evidence>
<accession>A0A6V8LGB2</accession>
<reference evidence="3 4" key="1">
    <citation type="submission" date="2020-03" db="EMBL/GenBank/DDBJ databases">
        <title>Whole genome shotgun sequence of Phytohabitans rumicis NBRC 108638.</title>
        <authorList>
            <person name="Komaki H."/>
            <person name="Tamura T."/>
        </authorList>
    </citation>
    <scope>NUCLEOTIDE SEQUENCE [LARGE SCALE GENOMIC DNA]</scope>
    <source>
        <strain evidence="3 4">NBRC 108638</strain>
    </source>
</reference>
<keyword evidence="2" id="KW-1133">Transmembrane helix</keyword>
<evidence type="ECO:0000313" key="4">
    <source>
        <dbReference type="Proteomes" id="UP000482960"/>
    </source>
</evidence>
<feature type="transmembrane region" description="Helical" evidence="2">
    <location>
        <begin position="7"/>
        <end position="26"/>
    </location>
</feature>
<dbReference type="AlphaFoldDB" id="A0A6V8LGB2"/>
<name>A0A6V8LGB2_9ACTN</name>
<keyword evidence="2" id="KW-0472">Membrane</keyword>
<protein>
    <submittedName>
        <fullName evidence="3">Uncharacterized protein</fullName>
    </submittedName>
</protein>
<gene>
    <name evidence="3" type="ORF">Prum_067590</name>
</gene>
<feature type="transmembrane region" description="Helical" evidence="2">
    <location>
        <begin position="32"/>
        <end position="56"/>
    </location>
</feature>
<reference evidence="3 4" key="2">
    <citation type="submission" date="2020-03" db="EMBL/GenBank/DDBJ databases">
        <authorList>
            <person name="Ichikawa N."/>
            <person name="Kimura A."/>
            <person name="Kitahashi Y."/>
            <person name="Uohara A."/>
        </authorList>
    </citation>
    <scope>NUCLEOTIDE SEQUENCE [LARGE SCALE GENOMIC DNA]</scope>
    <source>
        <strain evidence="3 4">NBRC 108638</strain>
    </source>
</reference>
<dbReference type="EMBL" id="BLPG01000001">
    <property type="protein sequence ID" value="GFJ93117.1"/>
    <property type="molecule type" value="Genomic_DNA"/>
</dbReference>
<feature type="compositionally biased region" description="Low complexity" evidence="1">
    <location>
        <begin position="395"/>
        <end position="404"/>
    </location>
</feature>
<sequence length="412" mass="44818">MRDEDTGCFGAIAGLAVIAVCVAAAFGKLPLWIWVIVGIGGAIYVIFLAVSAYHLVPYGVRRWIGRNIRKISSAVGARRQARGTDMDRRARSVGMDDWSRLSQRGPDARHEALSEGVPDHLRGPLAHWLECQFLAIAIGRSGSEEKALRIATRARVDLNGDKFHYSEKWAKYTNALIDAAGKAQPTVLLDIIDAALFDRVHQPTHPMTPDQPGHPEQLDEILRDGNSVYRVRRPDCAGLERRVDETVASAVRHAADSGPGQHLKASWDAAYALHPNASVAYAEAVKAVEEVLVPLVLPGENKATLGGVLGKWKTTANQWELAIADGDANPASIDPLVSLTRLLWQGHRDRHAGTPTAVDVTPEAARMAMHAAATIVQWTVEGGLRQRRVVPPPRSSQQVQVRGRGGPRRSLS</sequence>
<evidence type="ECO:0000256" key="2">
    <source>
        <dbReference type="SAM" id="Phobius"/>
    </source>
</evidence>
<evidence type="ECO:0000313" key="3">
    <source>
        <dbReference type="EMBL" id="GFJ93117.1"/>
    </source>
</evidence>
<proteinExistence type="predicted"/>
<keyword evidence="2" id="KW-0812">Transmembrane</keyword>
<dbReference type="Proteomes" id="UP000482960">
    <property type="component" value="Unassembled WGS sequence"/>
</dbReference>
<organism evidence="3 4">
    <name type="scientific">Phytohabitans rumicis</name>
    <dbReference type="NCBI Taxonomy" id="1076125"/>
    <lineage>
        <taxon>Bacteria</taxon>
        <taxon>Bacillati</taxon>
        <taxon>Actinomycetota</taxon>
        <taxon>Actinomycetes</taxon>
        <taxon>Micromonosporales</taxon>
        <taxon>Micromonosporaceae</taxon>
    </lineage>
</organism>
<feature type="region of interest" description="Disordered" evidence="1">
    <location>
        <begin position="388"/>
        <end position="412"/>
    </location>
</feature>
<comment type="caution">
    <text evidence="3">The sequence shown here is derived from an EMBL/GenBank/DDBJ whole genome shotgun (WGS) entry which is preliminary data.</text>
</comment>
<keyword evidence="4" id="KW-1185">Reference proteome</keyword>